<accession>A0A7W3LXD0</accession>
<dbReference type="EMBL" id="JACJIA010000013">
    <property type="protein sequence ID" value="MBA8955982.1"/>
    <property type="molecule type" value="Genomic_DNA"/>
</dbReference>
<reference evidence="1 2" key="1">
    <citation type="submission" date="2020-08" db="EMBL/GenBank/DDBJ databases">
        <title>Genomic Encyclopedia of Type Strains, Phase IV (KMG-IV): sequencing the most valuable type-strain genomes for metagenomic binning, comparative biology and taxonomic classification.</title>
        <authorList>
            <person name="Goeker M."/>
        </authorList>
    </citation>
    <scope>NUCLEOTIDE SEQUENCE [LARGE SCALE GENOMIC DNA]</scope>
    <source>
        <strain evidence="1 2">DSM 44197</strain>
    </source>
</reference>
<comment type="caution">
    <text evidence="1">The sequence shown here is derived from an EMBL/GenBank/DDBJ whole genome shotgun (WGS) entry which is preliminary data.</text>
</comment>
<proteinExistence type="predicted"/>
<protein>
    <submittedName>
        <fullName evidence="1">Uncharacterized protein</fullName>
    </submittedName>
</protein>
<name>A0A7W3LXD0_ACTNM</name>
<dbReference type="RefSeq" id="WP_067811108.1">
    <property type="nucleotide sequence ID" value="NZ_BAAALP010000106.1"/>
</dbReference>
<evidence type="ECO:0000313" key="2">
    <source>
        <dbReference type="Proteomes" id="UP000572680"/>
    </source>
</evidence>
<dbReference type="AlphaFoldDB" id="A0A7W3LXD0"/>
<dbReference type="Proteomes" id="UP000572680">
    <property type="component" value="Unassembled WGS sequence"/>
</dbReference>
<gene>
    <name evidence="1" type="ORF">HNR61_007664</name>
</gene>
<keyword evidence="2" id="KW-1185">Reference proteome</keyword>
<evidence type="ECO:0000313" key="1">
    <source>
        <dbReference type="EMBL" id="MBA8955982.1"/>
    </source>
</evidence>
<organism evidence="1 2">
    <name type="scientific">Actinomadura namibiensis</name>
    <dbReference type="NCBI Taxonomy" id="182080"/>
    <lineage>
        <taxon>Bacteria</taxon>
        <taxon>Bacillati</taxon>
        <taxon>Actinomycetota</taxon>
        <taxon>Actinomycetes</taxon>
        <taxon>Streptosporangiales</taxon>
        <taxon>Thermomonosporaceae</taxon>
        <taxon>Actinomadura</taxon>
    </lineage>
</organism>
<sequence>MTRRRSRPRGHRAACPTGKVRFRDRIAATLALATIQRNDRPGRDKLEARVYRCPSCGGWHLTSGKSRVAR</sequence>